<dbReference type="PANTHER" id="PTHR34679">
    <property type="match status" value="1"/>
</dbReference>
<sequence>MSLSALLKALFTYFHPVLMWTVFALCIYAMYLGLKVRKIRAVAGEERKQLIKGRFHIKHHQVGAILLSLMVLGSIGGIGVTYVNNGKLFVGPHLIAGLGMTGLVAIAASLSPFMQRGSLMARNFHLAVSAIILGLFGWEAFTGMEIVQKIMNQS</sequence>
<feature type="transmembrane region" description="Helical" evidence="1">
    <location>
        <begin position="123"/>
        <end position="141"/>
    </location>
</feature>
<feature type="transmembrane region" description="Helical" evidence="1">
    <location>
        <begin position="89"/>
        <end position="111"/>
    </location>
</feature>
<dbReference type="EMBL" id="PQWO01000002">
    <property type="protein sequence ID" value="PZD74838.1"/>
    <property type="molecule type" value="Genomic_DNA"/>
</dbReference>
<keyword evidence="1" id="KW-0812">Transmembrane</keyword>
<comment type="caution">
    <text evidence="2">The sequence shown here is derived from an EMBL/GenBank/DDBJ whole genome shotgun (WGS) entry which is preliminary data.</text>
</comment>
<evidence type="ECO:0000313" key="2">
    <source>
        <dbReference type="EMBL" id="PZD74838.1"/>
    </source>
</evidence>
<protein>
    <recommendedName>
        <fullName evidence="4">DUF4079 domain-containing protein</fullName>
    </recommendedName>
</protein>
<dbReference type="Proteomes" id="UP000248857">
    <property type="component" value="Unassembled WGS sequence"/>
</dbReference>
<keyword evidence="1" id="KW-0472">Membrane</keyword>
<organism evidence="2 3">
    <name type="scientific">Acaryochloris thomasi RCC1774</name>
    <dbReference type="NCBI Taxonomy" id="1764569"/>
    <lineage>
        <taxon>Bacteria</taxon>
        <taxon>Bacillati</taxon>
        <taxon>Cyanobacteriota</taxon>
        <taxon>Cyanophyceae</taxon>
        <taxon>Acaryochloridales</taxon>
        <taxon>Acaryochloridaceae</taxon>
        <taxon>Acaryochloris</taxon>
        <taxon>Acaryochloris thomasi</taxon>
    </lineage>
</organism>
<evidence type="ECO:0000313" key="3">
    <source>
        <dbReference type="Proteomes" id="UP000248857"/>
    </source>
</evidence>
<keyword evidence="1" id="KW-1133">Transmembrane helix</keyword>
<accession>A0A2W1JND1</accession>
<evidence type="ECO:0000256" key="1">
    <source>
        <dbReference type="SAM" id="Phobius"/>
    </source>
</evidence>
<keyword evidence="3" id="KW-1185">Reference proteome</keyword>
<evidence type="ECO:0008006" key="4">
    <source>
        <dbReference type="Google" id="ProtNLM"/>
    </source>
</evidence>
<dbReference type="InterPro" id="IPR025067">
    <property type="entry name" value="DUF4079"/>
</dbReference>
<reference evidence="2 3" key="1">
    <citation type="journal article" date="2018" name="Sci. Rep.">
        <title>A novel species of the marine cyanobacterium Acaryochloris with a unique pigment content and lifestyle.</title>
        <authorList>
            <person name="Partensky F."/>
            <person name="Six C."/>
            <person name="Ratin M."/>
            <person name="Garczarek L."/>
            <person name="Vaulot D."/>
            <person name="Probert I."/>
            <person name="Calteau A."/>
            <person name="Gourvil P."/>
            <person name="Marie D."/>
            <person name="Grebert T."/>
            <person name="Bouchier C."/>
            <person name="Le Panse S."/>
            <person name="Gachenot M."/>
            <person name="Rodriguez F."/>
            <person name="Garrido J.L."/>
        </authorList>
    </citation>
    <scope>NUCLEOTIDE SEQUENCE [LARGE SCALE GENOMIC DNA]</scope>
    <source>
        <strain evidence="2 3">RCC1774</strain>
    </source>
</reference>
<feature type="transmembrane region" description="Helical" evidence="1">
    <location>
        <begin position="62"/>
        <end position="83"/>
    </location>
</feature>
<dbReference type="Pfam" id="PF13301">
    <property type="entry name" value="DUF4079"/>
    <property type="match status" value="1"/>
</dbReference>
<dbReference type="PANTHER" id="PTHR34679:SF2">
    <property type="entry name" value="OS02G0122500 PROTEIN"/>
    <property type="match status" value="1"/>
</dbReference>
<dbReference type="AlphaFoldDB" id="A0A2W1JND1"/>
<dbReference type="RefSeq" id="WP_110984762.1">
    <property type="nucleotide sequence ID" value="NZ_CAWNWM010000002.1"/>
</dbReference>
<feature type="transmembrane region" description="Helical" evidence="1">
    <location>
        <begin position="12"/>
        <end position="31"/>
    </location>
</feature>
<proteinExistence type="predicted"/>
<gene>
    <name evidence="2" type="ORF">C1752_00784</name>
</gene>
<name>A0A2W1JND1_9CYAN</name>
<dbReference type="OrthoDB" id="458200at2"/>